<keyword evidence="2" id="KW-0472">Membrane</keyword>
<dbReference type="EMBL" id="UINC01154702">
    <property type="protein sequence ID" value="SVD50130.1"/>
    <property type="molecule type" value="Genomic_DNA"/>
</dbReference>
<dbReference type="AlphaFoldDB" id="A0A382VUR7"/>
<evidence type="ECO:0000256" key="2">
    <source>
        <dbReference type="SAM" id="Phobius"/>
    </source>
</evidence>
<keyword evidence="2" id="KW-1133">Transmembrane helix</keyword>
<keyword evidence="2" id="KW-0812">Transmembrane</keyword>
<accession>A0A382VUR7</accession>
<organism evidence="4">
    <name type="scientific">marine metagenome</name>
    <dbReference type="NCBI Taxonomy" id="408172"/>
    <lineage>
        <taxon>unclassified sequences</taxon>
        <taxon>metagenomes</taxon>
        <taxon>ecological metagenomes</taxon>
    </lineage>
</organism>
<feature type="non-terminal residue" evidence="4">
    <location>
        <position position="226"/>
    </location>
</feature>
<protein>
    <recommendedName>
        <fullName evidence="3">Ribonuclease Y N-terminal domain-containing protein</fullName>
    </recommendedName>
</protein>
<gene>
    <name evidence="4" type="ORF">METZ01_LOCUS402984</name>
</gene>
<dbReference type="InterPro" id="IPR022711">
    <property type="entry name" value="RNase_Y_N"/>
</dbReference>
<keyword evidence="1" id="KW-0175">Coiled coil</keyword>
<feature type="coiled-coil region" evidence="1">
    <location>
        <begin position="76"/>
        <end position="135"/>
    </location>
</feature>
<sequence>MDSVMILSVVLGALLSVVFGLSLGFLLSRLMTRKSYQAAKEASEQHIRRSEARSKEILVEAKEQALQTRSQSDRQINKQRVEVQRMESRLEARQESFEVRSLDLNENQKQLEERLKELQDEQSRVKLIKTKAEQQLESLSGLTSNEAKELLLEEAKSDIAFEVSRRYRDAELAAQNEVDEKARIVLAESLQRYASEVVQETTISSVSIPNDDMKGRLIGREGRNIR</sequence>
<feature type="domain" description="Ribonuclease Y N-terminal" evidence="3">
    <location>
        <begin position="10"/>
        <end position="196"/>
    </location>
</feature>
<name>A0A382VUR7_9ZZZZ</name>
<evidence type="ECO:0000256" key="1">
    <source>
        <dbReference type="SAM" id="Coils"/>
    </source>
</evidence>
<feature type="transmembrane region" description="Helical" evidence="2">
    <location>
        <begin position="6"/>
        <end position="27"/>
    </location>
</feature>
<evidence type="ECO:0000313" key="4">
    <source>
        <dbReference type="EMBL" id="SVD50130.1"/>
    </source>
</evidence>
<evidence type="ECO:0000259" key="3">
    <source>
        <dbReference type="Pfam" id="PF12072"/>
    </source>
</evidence>
<reference evidence="4" key="1">
    <citation type="submission" date="2018-05" db="EMBL/GenBank/DDBJ databases">
        <authorList>
            <person name="Lanie J.A."/>
            <person name="Ng W.-L."/>
            <person name="Kazmierczak K.M."/>
            <person name="Andrzejewski T.M."/>
            <person name="Davidsen T.M."/>
            <person name="Wayne K.J."/>
            <person name="Tettelin H."/>
            <person name="Glass J.I."/>
            <person name="Rusch D."/>
            <person name="Podicherti R."/>
            <person name="Tsui H.-C.T."/>
            <person name="Winkler M.E."/>
        </authorList>
    </citation>
    <scope>NUCLEOTIDE SEQUENCE</scope>
</reference>
<proteinExistence type="predicted"/>
<dbReference type="Pfam" id="PF12072">
    <property type="entry name" value="RNase_Y_N"/>
    <property type="match status" value="1"/>
</dbReference>